<dbReference type="Pfam" id="PF00196">
    <property type="entry name" value="GerE"/>
    <property type="match status" value="1"/>
</dbReference>
<dbReference type="InterPro" id="IPR005143">
    <property type="entry name" value="TF_LuxR_autoind-bd_dom"/>
</dbReference>
<sequence length="219" mass="24411">MSALADFVADSGAKFAVLNNFNYGTRSAAERWTPMFSSFPAEIAAYYRTENCVSDDPYMRAALSSTMPVRFQDTEDSLQPSDTIEGLFSLLRANNLVDGLAMHISDRPGRLTYFCMAYDYSLSDMSEFELRRIQACVEMFVRHAGDLLITDSVRELSPKERQIISCLARGESNKQIARRLDLSLSTINTLVNRSFDKLGVNNRTEAVIAACRSGLSLVA</sequence>
<dbReference type="Pfam" id="PF03472">
    <property type="entry name" value="Autoind_bind"/>
    <property type="match status" value="1"/>
</dbReference>
<dbReference type="Proteomes" id="UP001596116">
    <property type="component" value="Unassembled WGS sequence"/>
</dbReference>
<comment type="caution">
    <text evidence="5">The sequence shown here is derived from an EMBL/GenBank/DDBJ whole genome shotgun (WGS) entry which is preliminary data.</text>
</comment>
<dbReference type="PROSITE" id="PS50043">
    <property type="entry name" value="HTH_LUXR_2"/>
    <property type="match status" value="1"/>
</dbReference>
<name>A0ABW1KXI4_9PROT</name>
<organism evidence="5 6">
    <name type="scientific">Hyphococcus aureus</name>
    <dbReference type="NCBI Taxonomy" id="2666033"/>
    <lineage>
        <taxon>Bacteria</taxon>
        <taxon>Pseudomonadati</taxon>
        <taxon>Pseudomonadota</taxon>
        <taxon>Alphaproteobacteria</taxon>
        <taxon>Parvularculales</taxon>
        <taxon>Parvularculaceae</taxon>
        <taxon>Hyphococcus</taxon>
    </lineage>
</organism>
<evidence type="ECO:0000313" key="6">
    <source>
        <dbReference type="Proteomes" id="UP001596116"/>
    </source>
</evidence>
<keyword evidence="2" id="KW-0238">DNA-binding</keyword>
<proteinExistence type="predicted"/>
<dbReference type="RefSeq" id="WP_379879523.1">
    <property type="nucleotide sequence ID" value="NZ_JBHPON010000001.1"/>
</dbReference>
<feature type="domain" description="HTH luxR-type" evidence="4">
    <location>
        <begin position="149"/>
        <end position="214"/>
    </location>
</feature>
<dbReference type="Gene3D" id="1.10.10.10">
    <property type="entry name" value="Winged helix-like DNA-binding domain superfamily/Winged helix DNA-binding domain"/>
    <property type="match status" value="1"/>
</dbReference>
<dbReference type="PRINTS" id="PR00038">
    <property type="entry name" value="HTHLUXR"/>
</dbReference>
<dbReference type="PANTHER" id="PTHR44688">
    <property type="entry name" value="DNA-BINDING TRANSCRIPTIONAL ACTIVATOR DEVR_DOSR"/>
    <property type="match status" value="1"/>
</dbReference>
<dbReference type="SMART" id="SM00421">
    <property type="entry name" value="HTH_LUXR"/>
    <property type="match status" value="1"/>
</dbReference>
<evidence type="ECO:0000259" key="4">
    <source>
        <dbReference type="PROSITE" id="PS50043"/>
    </source>
</evidence>
<evidence type="ECO:0000256" key="1">
    <source>
        <dbReference type="ARBA" id="ARBA00023015"/>
    </source>
</evidence>
<evidence type="ECO:0000256" key="3">
    <source>
        <dbReference type="ARBA" id="ARBA00023163"/>
    </source>
</evidence>
<dbReference type="InterPro" id="IPR036693">
    <property type="entry name" value="TF_LuxR_autoind-bd_dom_sf"/>
</dbReference>
<dbReference type="CDD" id="cd06170">
    <property type="entry name" value="LuxR_C_like"/>
    <property type="match status" value="1"/>
</dbReference>
<dbReference type="Gene3D" id="3.30.450.80">
    <property type="entry name" value="Transcription factor LuxR-like, autoinducer-binding domain"/>
    <property type="match status" value="1"/>
</dbReference>
<keyword evidence="3" id="KW-0804">Transcription</keyword>
<dbReference type="InterPro" id="IPR036388">
    <property type="entry name" value="WH-like_DNA-bd_sf"/>
</dbReference>
<dbReference type="SUPFAM" id="SSF75516">
    <property type="entry name" value="Pheromone-binding domain of LuxR-like quorum-sensing transcription factors"/>
    <property type="match status" value="1"/>
</dbReference>
<keyword evidence="6" id="KW-1185">Reference proteome</keyword>
<evidence type="ECO:0000313" key="5">
    <source>
        <dbReference type="EMBL" id="MFC6035148.1"/>
    </source>
</evidence>
<keyword evidence="1" id="KW-0805">Transcription regulation</keyword>
<dbReference type="SUPFAM" id="SSF46894">
    <property type="entry name" value="C-terminal effector domain of the bipartite response regulators"/>
    <property type="match status" value="1"/>
</dbReference>
<protein>
    <submittedName>
        <fullName evidence="5">LuxR C-terminal-related transcriptional regulator</fullName>
    </submittedName>
</protein>
<reference evidence="5 6" key="1">
    <citation type="submission" date="2024-09" db="EMBL/GenBank/DDBJ databases">
        <authorList>
            <person name="Zhang Z.-H."/>
        </authorList>
    </citation>
    <scope>NUCLEOTIDE SEQUENCE [LARGE SCALE GENOMIC DNA]</scope>
    <source>
        <strain evidence="5 6">HHTR114</strain>
    </source>
</reference>
<accession>A0ABW1KXI4</accession>
<dbReference type="InterPro" id="IPR000792">
    <property type="entry name" value="Tscrpt_reg_LuxR_C"/>
</dbReference>
<dbReference type="PANTHER" id="PTHR44688:SF16">
    <property type="entry name" value="DNA-BINDING TRANSCRIPTIONAL ACTIVATOR DEVR_DOSR"/>
    <property type="match status" value="1"/>
</dbReference>
<dbReference type="EMBL" id="JBHPON010000001">
    <property type="protein sequence ID" value="MFC6035148.1"/>
    <property type="molecule type" value="Genomic_DNA"/>
</dbReference>
<evidence type="ECO:0000256" key="2">
    <source>
        <dbReference type="ARBA" id="ARBA00023125"/>
    </source>
</evidence>
<dbReference type="InterPro" id="IPR016032">
    <property type="entry name" value="Sig_transdc_resp-reg_C-effctor"/>
</dbReference>
<dbReference type="PROSITE" id="PS00622">
    <property type="entry name" value="HTH_LUXR_1"/>
    <property type="match status" value="1"/>
</dbReference>
<gene>
    <name evidence="5" type="ORF">ACFMB1_06300</name>
</gene>